<dbReference type="SUPFAM" id="SSF52777">
    <property type="entry name" value="CoA-dependent acyltransferases"/>
    <property type="match status" value="1"/>
</dbReference>
<evidence type="ECO:0000256" key="1">
    <source>
        <dbReference type="SAM" id="MobiDB-lite"/>
    </source>
</evidence>
<feature type="region of interest" description="Disordered" evidence="1">
    <location>
        <begin position="1"/>
        <end position="22"/>
    </location>
</feature>
<evidence type="ECO:0000313" key="3">
    <source>
        <dbReference type="EMBL" id="MEQ2158619.1"/>
    </source>
</evidence>
<evidence type="ECO:0000259" key="2">
    <source>
        <dbReference type="Pfam" id="PF00755"/>
    </source>
</evidence>
<reference evidence="3 4" key="1">
    <citation type="submission" date="2021-06" db="EMBL/GenBank/DDBJ databases">
        <authorList>
            <person name="Palmer J.M."/>
        </authorList>
    </citation>
    <scope>NUCLEOTIDE SEQUENCE [LARGE SCALE GENOMIC DNA]</scope>
    <source>
        <strain evidence="3 4">GA_2019</strain>
        <tissue evidence="3">Muscle</tissue>
    </source>
</reference>
<comment type="caution">
    <text evidence="3">The sequence shown here is derived from an EMBL/GenBank/DDBJ whole genome shotgun (WGS) entry which is preliminary data.</text>
</comment>
<keyword evidence="4" id="KW-1185">Reference proteome</keyword>
<dbReference type="Proteomes" id="UP001476798">
    <property type="component" value="Unassembled WGS sequence"/>
</dbReference>
<dbReference type="EMBL" id="JAHRIO010000994">
    <property type="protein sequence ID" value="MEQ2158619.1"/>
    <property type="molecule type" value="Genomic_DNA"/>
</dbReference>
<dbReference type="InterPro" id="IPR039551">
    <property type="entry name" value="Cho/carn_acyl_trans"/>
</dbReference>
<gene>
    <name evidence="3" type="ORF">GOODEAATRI_014244</name>
</gene>
<name>A0ABV0MHP1_9TELE</name>
<proteinExistence type="predicted"/>
<evidence type="ECO:0000313" key="4">
    <source>
        <dbReference type="Proteomes" id="UP001476798"/>
    </source>
</evidence>
<feature type="domain" description="Choline/carnitine acyltransferase" evidence="2">
    <location>
        <begin position="1"/>
        <end position="38"/>
    </location>
</feature>
<dbReference type="InterPro" id="IPR042231">
    <property type="entry name" value="Cho/carn_acyl_trans_2"/>
</dbReference>
<protein>
    <recommendedName>
        <fullName evidence="2">Choline/carnitine acyltransferase domain-containing protein</fullName>
    </recommendedName>
</protein>
<organism evidence="3 4">
    <name type="scientific">Goodea atripinnis</name>
    <dbReference type="NCBI Taxonomy" id="208336"/>
    <lineage>
        <taxon>Eukaryota</taxon>
        <taxon>Metazoa</taxon>
        <taxon>Chordata</taxon>
        <taxon>Craniata</taxon>
        <taxon>Vertebrata</taxon>
        <taxon>Euteleostomi</taxon>
        <taxon>Actinopterygii</taxon>
        <taxon>Neopterygii</taxon>
        <taxon>Teleostei</taxon>
        <taxon>Neoteleostei</taxon>
        <taxon>Acanthomorphata</taxon>
        <taxon>Ovalentaria</taxon>
        <taxon>Atherinomorphae</taxon>
        <taxon>Cyprinodontiformes</taxon>
        <taxon>Goodeidae</taxon>
        <taxon>Goodea</taxon>
    </lineage>
</organism>
<accession>A0ABV0MHP1</accession>
<dbReference type="Pfam" id="PF00755">
    <property type="entry name" value="Carn_acyltransf"/>
    <property type="match status" value="1"/>
</dbReference>
<sequence length="60" mass="6750">LEKIAKMAGSEDEPVPPIGLLTSDGRTEWAEARSVLMRGVMEDQCRHMRVLLHVVFSRAE</sequence>
<dbReference type="Gene3D" id="3.30.559.70">
    <property type="entry name" value="Choline/Carnitine o-acyltransferase, domain 2"/>
    <property type="match status" value="1"/>
</dbReference>
<feature type="non-terminal residue" evidence="3">
    <location>
        <position position="1"/>
    </location>
</feature>